<feature type="transmembrane region" description="Helical" evidence="7">
    <location>
        <begin position="368"/>
        <end position="388"/>
    </location>
</feature>
<keyword evidence="10" id="KW-1185">Reference proteome</keyword>
<keyword evidence="4 7" id="KW-0812">Transmembrane</keyword>
<dbReference type="PRINTS" id="PR01988">
    <property type="entry name" value="EXPORTERBACE"/>
</dbReference>
<keyword evidence="2" id="KW-0813">Transport</keyword>
<dbReference type="SUPFAM" id="SSF103473">
    <property type="entry name" value="MFS general substrate transporter"/>
    <property type="match status" value="1"/>
</dbReference>
<keyword evidence="6 7" id="KW-0472">Membrane</keyword>
<dbReference type="CDD" id="cd06173">
    <property type="entry name" value="MFS_MefA_like"/>
    <property type="match status" value="1"/>
</dbReference>
<feature type="transmembrane region" description="Helical" evidence="7">
    <location>
        <begin position="9"/>
        <end position="34"/>
    </location>
</feature>
<gene>
    <name evidence="9" type="ORF">I5776_01255</name>
</gene>
<dbReference type="Proteomes" id="UP000595691">
    <property type="component" value="Chromosome"/>
</dbReference>
<proteinExistence type="predicted"/>
<dbReference type="Gene3D" id="1.20.1250.20">
    <property type="entry name" value="MFS general substrate transporter like domains"/>
    <property type="match status" value="1"/>
</dbReference>
<dbReference type="PROSITE" id="PS50850">
    <property type="entry name" value="MFS"/>
    <property type="match status" value="1"/>
</dbReference>
<evidence type="ECO:0000256" key="5">
    <source>
        <dbReference type="ARBA" id="ARBA00022989"/>
    </source>
</evidence>
<dbReference type="InterPro" id="IPR011701">
    <property type="entry name" value="MFS"/>
</dbReference>
<evidence type="ECO:0000256" key="3">
    <source>
        <dbReference type="ARBA" id="ARBA00022475"/>
    </source>
</evidence>
<reference evidence="9 10" key="1">
    <citation type="submission" date="2020-11" db="EMBL/GenBank/DDBJ databases">
        <title>Taxonomic evaluation of the Bacillus sporothermodurans group of bacteria based on whole genome sequences.</title>
        <authorList>
            <person name="Fiedler G."/>
            <person name="Herbstmann A.-D."/>
            <person name="Doll E."/>
            <person name="Wenning M."/>
            <person name="Brinks E."/>
            <person name="Kabisch J."/>
            <person name="Breitenwieser F."/>
            <person name="Lappann M."/>
            <person name="Boehnlein C."/>
            <person name="Franz C."/>
        </authorList>
    </citation>
    <scope>NUCLEOTIDE SEQUENCE [LARGE SCALE GENOMIC DNA]</scope>
    <source>
        <strain evidence="9 10">JCM 19841</strain>
    </source>
</reference>
<feature type="domain" description="Major facilitator superfamily (MFS) profile" evidence="8">
    <location>
        <begin position="1"/>
        <end position="397"/>
    </location>
</feature>
<dbReference type="InterPro" id="IPR036259">
    <property type="entry name" value="MFS_trans_sf"/>
</dbReference>
<comment type="subcellular location">
    <subcellularLocation>
        <location evidence="1">Cell membrane</location>
        <topology evidence="1">Multi-pass membrane protein</topology>
    </subcellularLocation>
</comment>
<feature type="transmembrane region" description="Helical" evidence="7">
    <location>
        <begin position="163"/>
        <end position="181"/>
    </location>
</feature>
<feature type="transmembrane region" description="Helical" evidence="7">
    <location>
        <begin position="340"/>
        <end position="362"/>
    </location>
</feature>
<evidence type="ECO:0000256" key="4">
    <source>
        <dbReference type="ARBA" id="ARBA00022692"/>
    </source>
</evidence>
<dbReference type="RefSeq" id="WP_202778625.1">
    <property type="nucleotide sequence ID" value="NZ_CP065425.1"/>
</dbReference>
<dbReference type="EMBL" id="CP065425">
    <property type="protein sequence ID" value="QQZ09643.1"/>
    <property type="molecule type" value="Genomic_DNA"/>
</dbReference>
<evidence type="ECO:0000256" key="2">
    <source>
        <dbReference type="ARBA" id="ARBA00022448"/>
    </source>
</evidence>
<feature type="transmembrane region" description="Helical" evidence="7">
    <location>
        <begin position="40"/>
        <end position="61"/>
    </location>
</feature>
<keyword evidence="3" id="KW-1003">Cell membrane</keyword>
<feature type="transmembrane region" description="Helical" evidence="7">
    <location>
        <begin position="253"/>
        <end position="274"/>
    </location>
</feature>
<organism evidence="9 10">
    <name type="scientific">Heyndrickxia vini</name>
    <dbReference type="NCBI Taxonomy" id="1476025"/>
    <lineage>
        <taxon>Bacteria</taxon>
        <taxon>Bacillati</taxon>
        <taxon>Bacillota</taxon>
        <taxon>Bacilli</taxon>
        <taxon>Bacillales</taxon>
        <taxon>Bacillaceae</taxon>
        <taxon>Heyndrickxia</taxon>
    </lineage>
</organism>
<evidence type="ECO:0000256" key="7">
    <source>
        <dbReference type="SAM" id="Phobius"/>
    </source>
</evidence>
<evidence type="ECO:0000313" key="10">
    <source>
        <dbReference type="Proteomes" id="UP000595691"/>
    </source>
</evidence>
<dbReference type="PANTHER" id="PTHR43266">
    <property type="entry name" value="MACROLIDE-EFFLUX PROTEIN"/>
    <property type="match status" value="1"/>
</dbReference>
<keyword evidence="5 7" id="KW-1133">Transmembrane helix</keyword>
<dbReference type="PANTHER" id="PTHR43266:SF2">
    <property type="entry name" value="MAJOR FACILITATOR SUPERFAMILY (MFS) PROFILE DOMAIN-CONTAINING PROTEIN"/>
    <property type="match status" value="1"/>
</dbReference>
<evidence type="ECO:0000256" key="6">
    <source>
        <dbReference type="ARBA" id="ARBA00023136"/>
    </source>
</evidence>
<accession>A0ABX7E2W8</accession>
<feature type="transmembrane region" description="Helical" evidence="7">
    <location>
        <begin position="303"/>
        <end position="328"/>
    </location>
</feature>
<dbReference type="Pfam" id="PF07690">
    <property type="entry name" value="MFS_1"/>
    <property type="match status" value="2"/>
</dbReference>
<sequence>MAKHWKNPILLISGIGVSNLGNWIYLIALNISILNLTGSAASVAGLYIIRPIAVLITNFWSGSIIDRVNKRKLMIGIDIVRGILVFFIPFIGSIWLIYFLLLLINMVGAFFGPSSSVYITKLVPPESRKGFNSILDMTSSGAFLLGPAIAGFIIMYSGTTVCIIINSISFLICAFFIYLLPNVDEKKENVRDPIHWKTLIKDLAAVRDSLKKLKFFMVVYLLFQGSMLIGFALDSQEVTFIKQNLHLSDKDYGLIVSITGVGSLIGAFIAAVLAKKISLKVYLGLGMFLTSIGYISFYSSVGFITATIAFVFLGFFLAFANAGYSTFFQNNISIDIMGRFGSITDMVQGVIQIVFTLILGFFAEWFSLQFTCIIFSIVGALLSLVLFITSMQSSNARYFTENINKGELAKVVQ</sequence>
<evidence type="ECO:0000256" key="1">
    <source>
        <dbReference type="ARBA" id="ARBA00004651"/>
    </source>
</evidence>
<protein>
    <submittedName>
        <fullName evidence="9">MFS transporter</fullName>
    </submittedName>
</protein>
<evidence type="ECO:0000313" key="9">
    <source>
        <dbReference type="EMBL" id="QQZ09643.1"/>
    </source>
</evidence>
<dbReference type="InterPro" id="IPR022324">
    <property type="entry name" value="Bacilysin_exporter_BacE_put"/>
</dbReference>
<name>A0ABX7E2W8_9BACI</name>
<feature type="transmembrane region" description="Helical" evidence="7">
    <location>
        <begin position="281"/>
        <end position="297"/>
    </location>
</feature>
<dbReference type="InterPro" id="IPR020846">
    <property type="entry name" value="MFS_dom"/>
</dbReference>
<feature type="transmembrane region" description="Helical" evidence="7">
    <location>
        <begin position="215"/>
        <end position="233"/>
    </location>
</feature>
<evidence type="ECO:0000259" key="8">
    <source>
        <dbReference type="PROSITE" id="PS50850"/>
    </source>
</evidence>